<gene>
    <name evidence="2" type="ORF">PHSY_001703</name>
</gene>
<dbReference type="GO" id="GO:0004386">
    <property type="term" value="F:helicase activity"/>
    <property type="evidence" value="ECO:0007669"/>
    <property type="project" value="UniProtKB-KW"/>
</dbReference>
<dbReference type="AlphaFoldDB" id="R9NZD8"/>
<name>R9NZD8_PSEHS</name>
<accession>R9NZD8</accession>
<evidence type="ECO:0000313" key="2">
    <source>
        <dbReference type="EMBL" id="GAC94134.1"/>
    </source>
</evidence>
<keyword evidence="2" id="KW-0067">ATP-binding</keyword>
<keyword evidence="2" id="KW-0378">Hydrolase</keyword>
<dbReference type="EMBL" id="DF238782">
    <property type="protein sequence ID" value="GAC94134.1"/>
    <property type="molecule type" value="Genomic_DNA"/>
</dbReference>
<keyword evidence="3" id="KW-1185">Reference proteome</keyword>
<feature type="region of interest" description="Disordered" evidence="1">
    <location>
        <begin position="1"/>
        <end position="22"/>
    </location>
</feature>
<protein>
    <submittedName>
        <fullName evidence="2">Predicted helicase</fullName>
    </submittedName>
</protein>
<dbReference type="RefSeq" id="XP_012187721.1">
    <property type="nucleotide sequence ID" value="XM_012332331.1"/>
</dbReference>
<evidence type="ECO:0000313" key="3">
    <source>
        <dbReference type="Proteomes" id="UP000014071"/>
    </source>
</evidence>
<dbReference type="Proteomes" id="UP000014071">
    <property type="component" value="Unassembled WGS sequence"/>
</dbReference>
<keyword evidence="2" id="KW-0347">Helicase</keyword>
<evidence type="ECO:0000256" key="1">
    <source>
        <dbReference type="SAM" id="MobiDB-lite"/>
    </source>
</evidence>
<dbReference type="HOGENOM" id="CLU_2484287_0_0_1"/>
<proteinExistence type="predicted"/>
<dbReference type="GeneID" id="24107000"/>
<organism evidence="2 3">
    <name type="scientific">Pseudozyma hubeiensis (strain SY62)</name>
    <name type="common">Yeast</name>
    <dbReference type="NCBI Taxonomy" id="1305764"/>
    <lineage>
        <taxon>Eukaryota</taxon>
        <taxon>Fungi</taxon>
        <taxon>Dikarya</taxon>
        <taxon>Basidiomycota</taxon>
        <taxon>Ustilaginomycotina</taxon>
        <taxon>Ustilaginomycetes</taxon>
        <taxon>Ustilaginales</taxon>
        <taxon>Ustilaginaceae</taxon>
        <taxon>Pseudozyma</taxon>
    </lineage>
</organism>
<keyword evidence="2" id="KW-0547">Nucleotide-binding</keyword>
<reference evidence="3" key="1">
    <citation type="journal article" date="2013" name="Genome Announc.">
        <title>Draft genome sequence of the basidiomycetous yeast-like fungus Pseudozyma hubeiensis SY62, which produces an abundant amount of the biosurfactant mannosylerythritol lipids.</title>
        <authorList>
            <person name="Konishi M."/>
            <person name="Hatada Y."/>
            <person name="Horiuchi J."/>
        </authorList>
    </citation>
    <scope>NUCLEOTIDE SEQUENCE [LARGE SCALE GENOMIC DNA]</scope>
    <source>
        <strain evidence="3">SY62</strain>
    </source>
</reference>
<sequence>MHSRKGEGAQQHRHPDSKSKVSRATLKLHATFDACAQGLRRVHVGCDFAGGIAIHASSSHIPALTPYDGLGAAPRTALFPIPDVDQT</sequence>